<name>A0A2U1JKC3_9FLAO</name>
<feature type="non-terminal residue" evidence="2">
    <location>
        <position position="1"/>
    </location>
</feature>
<sequence>AHVALTPAGNPLAPDTPALEIPVAPVVAWVIAVKGVLIHKVGVLDAAPAVFAATIVTVAVLLLAMALLQLSGAVPLDKFVIVIVVVPAFVREEVVNVPVPGAPAVKTIVAVFPTTRFGADRL</sequence>
<keyword evidence="1" id="KW-0812">Transmembrane</keyword>
<keyword evidence="1" id="KW-0472">Membrane</keyword>
<dbReference type="EMBL" id="QCZI01000007">
    <property type="protein sequence ID" value="PWA05444.1"/>
    <property type="molecule type" value="Genomic_DNA"/>
</dbReference>
<gene>
    <name evidence="2" type="ORF">DB895_07570</name>
</gene>
<proteinExistence type="predicted"/>
<comment type="caution">
    <text evidence="2">The sequence shown here is derived from an EMBL/GenBank/DDBJ whole genome shotgun (WGS) entry which is preliminary data.</text>
</comment>
<keyword evidence="3" id="KW-1185">Reference proteome</keyword>
<dbReference type="AlphaFoldDB" id="A0A2U1JKC3"/>
<feature type="transmembrane region" description="Helical" evidence="1">
    <location>
        <begin position="46"/>
        <end position="68"/>
    </location>
</feature>
<protein>
    <submittedName>
        <fullName evidence="2">Uncharacterized protein</fullName>
    </submittedName>
</protein>
<reference evidence="2 3" key="1">
    <citation type="submission" date="2018-04" db="EMBL/GenBank/DDBJ databases">
        <title>Flavobacterium sp. nov., isolated from glacier ice.</title>
        <authorList>
            <person name="Liu Q."/>
            <person name="Xin Y.-H."/>
        </authorList>
    </citation>
    <scope>NUCLEOTIDE SEQUENCE [LARGE SCALE GENOMIC DNA]</scope>
    <source>
        <strain evidence="2 3">RB1R5</strain>
    </source>
</reference>
<evidence type="ECO:0000256" key="1">
    <source>
        <dbReference type="SAM" id="Phobius"/>
    </source>
</evidence>
<organism evidence="2 3">
    <name type="scientific">Flavobacterium psychrotolerans</name>
    <dbReference type="NCBI Taxonomy" id="2169410"/>
    <lineage>
        <taxon>Bacteria</taxon>
        <taxon>Pseudomonadati</taxon>
        <taxon>Bacteroidota</taxon>
        <taxon>Flavobacteriia</taxon>
        <taxon>Flavobacteriales</taxon>
        <taxon>Flavobacteriaceae</taxon>
        <taxon>Flavobacterium</taxon>
    </lineage>
</organism>
<accession>A0A2U1JKC3</accession>
<dbReference type="Proteomes" id="UP000245449">
    <property type="component" value="Unassembled WGS sequence"/>
</dbReference>
<evidence type="ECO:0000313" key="2">
    <source>
        <dbReference type="EMBL" id="PWA05444.1"/>
    </source>
</evidence>
<evidence type="ECO:0000313" key="3">
    <source>
        <dbReference type="Proteomes" id="UP000245449"/>
    </source>
</evidence>
<keyword evidence="1" id="KW-1133">Transmembrane helix</keyword>